<evidence type="ECO:0000313" key="24">
    <source>
        <dbReference type="Ensembl" id="ENSSFOP00015011702.1"/>
    </source>
</evidence>
<keyword evidence="15" id="KW-0539">Nucleus</keyword>
<keyword evidence="9" id="KW-0677">Repeat</keyword>
<dbReference type="PROSITE" id="PS01122">
    <property type="entry name" value="CASPASE_CYS"/>
    <property type="match status" value="1"/>
</dbReference>
<accession>A0A8C9REY0</accession>
<dbReference type="PANTHER" id="PTHR48169">
    <property type="entry name" value="DED DOMAIN-CONTAINING PROTEIN"/>
    <property type="match status" value="1"/>
</dbReference>
<dbReference type="GeneTree" id="ENSGT00940000164225"/>
<keyword evidence="13" id="KW-0865">Zymogen</keyword>
<dbReference type="GO" id="GO:0006915">
    <property type="term" value="P:apoptotic process"/>
    <property type="evidence" value="ECO:0007669"/>
    <property type="project" value="UniProtKB-KW"/>
</dbReference>
<evidence type="ECO:0000256" key="1">
    <source>
        <dbReference type="ARBA" id="ARBA00004123"/>
    </source>
</evidence>
<dbReference type="Gene3D" id="3.40.50.1460">
    <property type="match status" value="1"/>
</dbReference>
<dbReference type="PROSITE" id="PS50208">
    <property type="entry name" value="CASPASE_P20"/>
    <property type="match status" value="1"/>
</dbReference>
<protein>
    <recommendedName>
        <fullName evidence="18">Caspase-8</fullName>
        <ecNumber evidence="17">3.4.22.61</ecNumber>
    </recommendedName>
</protein>
<evidence type="ECO:0000256" key="8">
    <source>
        <dbReference type="ARBA" id="ARBA00022703"/>
    </source>
</evidence>
<organism evidence="24 25">
    <name type="scientific">Scleropages formosus</name>
    <name type="common">Asian bonytongue</name>
    <name type="synonym">Osteoglossum formosum</name>
    <dbReference type="NCBI Taxonomy" id="113540"/>
    <lineage>
        <taxon>Eukaryota</taxon>
        <taxon>Metazoa</taxon>
        <taxon>Chordata</taxon>
        <taxon>Craniata</taxon>
        <taxon>Vertebrata</taxon>
        <taxon>Euteleostomi</taxon>
        <taxon>Actinopterygii</taxon>
        <taxon>Neopterygii</taxon>
        <taxon>Teleostei</taxon>
        <taxon>Osteoglossocephala</taxon>
        <taxon>Osteoglossomorpha</taxon>
        <taxon>Osteoglossiformes</taxon>
        <taxon>Osteoglossidae</taxon>
        <taxon>Scleropages</taxon>
    </lineage>
</organism>
<reference evidence="24" key="3">
    <citation type="submission" date="2025-09" db="UniProtKB">
        <authorList>
            <consortium name="Ensembl"/>
        </authorList>
    </citation>
    <scope>IDENTIFICATION</scope>
</reference>
<dbReference type="InterPro" id="IPR001309">
    <property type="entry name" value="Pept_C14_p20"/>
</dbReference>
<dbReference type="KEGG" id="sfm:108932283"/>
<dbReference type="EC" id="3.4.22.61" evidence="17"/>
<keyword evidence="5" id="KW-0597">Phosphoprotein</keyword>
<dbReference type="GO" id="GO:0045087">
    <property type="term" value="P:innate immune response"/>
    <property type="evidence" value="ECO:0007669"/>
    <property type="project" value="UniProtKB-KW"/>
</dbReference>
<dbReference type="CDD" id="cd08330">
    <property type="entry name" value="CARD_ASC_NALP1"/>
    <property type="match status" value="1"/>
</dbReference>
<evidence type="ECO:0000256" key="5">
    <source>
        <dbReference type="ARBA" id="ARBA00022553"/>
    </source>
</evidence>
<dbReference type="PANTHER" id="PTHR48169:SF6">
    <property type="entry name" value="CASPASE-8-LIKE"/>
    <property type="match status" value="1"/>
</dbReference>
<sequence>MASSDGVQFVDTFMPELIQNVTAVEAIAEALKSKNMIHQEAYSEICALPTSEKKMRKLFEAMRSGGRIVKAKFYKLLMENHPHLMAQLEETQMEEQPMNATDTLHLREPPKNVQSARTNVYKMTSKPRGYCVIINNKNFIRLKKRKGTDQDALLLKETFEWLGFLVELYEDQTAERMRSIMEDYSKKCRTDNDCFVACLLSHGKRQVVCGTDGGLVTVEEILKPFEGNMCSALLTKPKVFFIQACQGSDRQGFVTLQEDSLGDRSLEDDGLIKIPVQADFLIGMSTVQGCKSMRNERSGTWYIQSLCQRLKAHCPKGVDVLTILTDVNHDVSRNDGVIKEDGKSVPVKQIPELRSTLTSTLVFPVPE</sequence>
<feature type="domain" description="Caspase family p10" evidence="21">
    <location>
        <begin position="270"/>
        <end position="363"/>
    </location>
</feature>
<evidence type="ECO:0000256" key="14">
    <source>
        <dbReference type="ARBA" id="ARBA00023198"/>
    </source>
</evidence>
<dbReference type="GO" id="GO:0005886">
    <property type="term" value="C:plasma membrane"/>
    <property type="evidence" value="ECO:0007669"/>
    <property type="project" value="UniProtKB-ARBA"/>
</dbReference>
<feature type="domain" description="Caspase family p20" evidence="22">
    <location>
        <begin position="127"/>
        <end position="249"/>
    </location>
</feature>
<evidence type="ECO:0000256" key="16">
    <source>
        <dbReference type="ARBA" id="ARBA00051626"/>
    </source>
</evidence>
<dbReference type="SUPFAM" id="SSF52129">
    <property type="entry name" value="Caspase-like"/>
    <property type="match status" value="1"/>
</dbReference>
<evidence type="ECO:0000256" key="4">
    <source>
        <dbReference type="ARBA" id="ARBA00022490"/>
    </source>
</evidence>
<dbReference type="OrthoDB" id="6114029at2759"/>
<dbReference type="Pfam" id="PF00656">
    <property type="entry name" value="Peptidase_C14"/>
    <property type="match status" value="1"/>
</dbReference>
<evidence type="ECO:0000259" key="21">
    <source>
        <dbReference type="PROSITE" id="PS50207"/>
    </source>
</evidence>
<feature type="active site" evidence="19">
    <location>
        <position position="202"/>
    </location>
</feature>
<dbReference type="PROSITE" id="PS50209">
    <property type="entry name" value="CARD"/>
    <property type="match status" value="1"/>
</dbReference>
<evidence type="ECO:0000256" key="6">
    <source>
        <dbReference type="ARBA" id="ARBA00022588"/>
    </source>
</evidence>
<evidence type="ECO:0000256" key="11">
    <source>
        <dbReference type="ARBA" id="ARBA00022807"/>
    </source>
</evidence>
<dbReference type="SUPFAM" id="SSF47986">
    <property type="entry name" value="DEATH domain"/>
    <property type="match status" value="1"/>
</dbReference>
<evidence type="ECO:0000259" key="22">
    <source>
        <dbReference type="PROSITE" id="PS50208"/>
    </source>
</evidence>
<evidence type="ECO:0000256" key="18">
    <source>
        <dbReference type="ARBA" id="ARBA00068172"/>
    </source>
</evidence>
<keyword evidence="12" id="KW-0391">Immunity</keyword>
<evidence type="ECO:0000256" key="17">
    <source>
        <dbReference type="ARBA" id="ARBA00066479"/>
    </source>
</evidence>
<dbReference type="CDD" id="cd00032">
    <property type="entry name" value="CASc"/>
    <property type="match status" value="1"/>
</dbReference>
<dbReference type="InterPro" id="IPR011600">
    <property type="entry name" value="Pept_C14_caspase"/>
</dbReference>
<evidence type="ECO:0000256" key="2">
    <source>
        <dbReference type="ARBA" id="ARBA00004514"/>
    </source>
</evidence>
<dbReference type="GO" id="GO:0006954">
    <property type="term" value="P:inflammatory response"/>
    <property type="evidence" value="ECO:0007669"/>
    <property type="project" value="UniProtKB-KW"/>
</dbReference>
<dbReference type="GeneID" id="108932283"/>
<keyword evidence="7" id="KW-0645">Protease</keyword>
<dbReference type="Pfam" id="PF00619">
    <property type="entry name" value="CARD"/>
    <property type="match status" value="1"/>
</dbReference>
<evidence type="ECO:0000256" key="12">
    <source>
        <dbReference type="ARBA" id="ARBA00022859"/>
    </source>
</evidence>
<keyword evidence="10" id="KW-0378">Hydrolase</keyword>
<dbReference type="GO" id="GO:0043065">
    <property type="term" value="P:positive regulation of apoptotic process"/>
    <property type="evidence" value="ECO:0007669"/>
    <property type="project" value="UniProtKB-ARBA"/>
</dbReference>
<dbReference type="GO" id="GO:0005829">
    <property type="term" value="C:cytosol"/>
    <property type="evidence" value="ECO:0007669"/>
    <property type="project" value="UniProtKB-SubCell"/>
</dbReference>
<keyword evidence="4" id="KW-0963">Cytoplasm</keyword>
<dbReference type="GO" id="GO:0005634">
    <property type="term" value="C:nucleus"/>
    <property type="evidence" value="ECO:0007669"/>
    <property type="project" value="UniProtKB-SubCell"/>
</dbReference>
<dbReference type="PROSITE" id="PS50207">
    <property type="entry name" value="CASPASE_P10"/>
    <property type="match status" value="1"/>
</dbReference>
<keyword evidence="11" id="KW-0788">Thiol protease</keyword>
<keyword evidence="8" id="KW-0053">Apoptosis</keyword>
<evidence type="ECO:0000256" key="20">
    <source>
        <dbReference type="RuleBase" id="RU003971"/>
    </source>
</evidence>
<gene>
    <name evidence="24" type="primary">LOC108932283</name>
</gene>
<dbReference type="Proteomes" id="UP000694397">
    <property type="component" value="Chromosome 10"/>
</dbReference>
<evidence type="ECO:0000256" key="7">
    <source>
        <dbReference type="ARBA" id="ARBA00022670"/>
    </source>
</evidence>
<dbReference type="SMART" id="SM00115">
    <property type="entry name" value="CASc"/>
    <property type="match status" value="1"/>
</dbReference>
<evidence type="ECO:0000256" key="9">
    <source>
        <dbReference type="ARBA" id="ARBA00022737"/>
    </source>
</evidence>
<comment type="catalytic activity">
    <reaction evidence="16">
        <text>Strict requirement for Asp at position P1 and has a preferred cleavage sequence of (Leu/Asp/Val)-Glu-Thr-Asp-|-(Gly/Ser/Ala).</text>
        <dbReference type="EC" id="3.4.22.61"/>
    </reaction>
</comment>
<dbReference type="GO" id="GO:0006508">
    <property type="term" value="P:proteolysis"/>
    <property type="evidence" value="ECO:0007669"/>
    <property type="project" value="UniProtKB-KW"/>
</dbReference>
<comment type="similarity">
    <text evidence="3 20">Belongs to the peptidase C14A family.</text>
</comment>
<dbReference type="PIRSF" id="PIRSF038001">
    <property type="entry name" value="Caspase_ICE"/>
    <property type="match status" value="1"/>
</dbReference>
<dbReference type="Gene3D" id="1.10.533.10">
    <property type="entry name" value="Death Domain, Fas"/>
    <property type="match status" value="1"/>
</dbReference>
<dbReference type="InterPro" id="IPR002138">
    <property type="entry name" value="Pept_C14_p10"/>
</dbReference>
<reference evidence="24 25" key="1">
    <citation type="submission" date="2019-04" db="EMBL/GenBank/DDBJ databases">
        <authorList>
            <consortium name="Wellcome Sanger Institute Data Sharing"/>
        </authorList>
    </citation>
    <scope>NUCLEOTIDE SEQUENCE [LARGE SCALE GENOMIC DNA]</scope>
</reference>
<evidence type="ECO:0000256" key="19">
    <source>
        <dbReference type="PIRSR" id="PIRSR038001-1"/>
    </source>
</evidence>
<keyword evidence="14" id="KW-0395">Inflammatory response</keyword>
<keyword evidence="25" id="KW-1185">Reference proteome</keyword>
<dbReference type="GO" id="GO:0032991">
    <property type="term" value="C:protein-containing complex"/>
    <property type="evidence" value="ECO:0007669"/>
    <property type="project" value="UniProtKB-ARBA"/>
</dbReference>
<dbReference type="GO" id="GO:0004197">
    <property type="term" value="F:cysteine-type endopeptidase activity"/>
    <property type="evidence" value="ECO:0007669"/>
    <property type="project" value="InterPro"/>
</dbReference>
<dbReference type="InterPro" id="IPR015917">
    <property type="entry name" value="Pept_C14A"/>
</dbReference>
<dbReference type="GO" id="GO:0051604">
    <property type="term" value="P:protein maturation"/>
    <property type="evidence" value="ECO:0007669"/>
    <property type="project" value="UniProtKB-ARBA"/>
</dbReference>
<evidence type="ECO:0000259" key="23">
    <source>
        <dbReference type="PROSITE" id="PS50209"/>
    </source>
</evidence>
<evidence type="ECO:0000256" key="3">
    <source>
        <dbReference type="ARBA" id="ARBA00010134"/>
    </source>
</evidence>
<evidence type="ECO:0000256" key="10">
    <source>
        <dbReference type="ARBA" id="ARBA00022801"/>
    </source>
</evidence>
<dbReference type="FunFam" id="3.40.50.1460:FF:000008">
    <property type="entry name" value="caspase-8 isoform X1"/>
    <property type="match status" value="1"/>
</dbReference>
<keyword evidence="6" id="KW-0399">Innate immunity</keyword>
<dbReference type="PRINTS" id="PR00376">
    <property type="entry name" value="IL1BCENZYME"/>
</dbReference>
<dbReference type="AlphaFoldDB" id="A0A8C9REY0"/>
<dbReference type="FunFam" id="1.10.533.10:FF:000013">
    <property type="entry name" value="Apoptosis-associated speck-like protein containing a CARD"/>
    <property type="match status" value="1"/>
</dbReference>
<feature type="active site" evidence="19">
    <location>
        <position position="245"/>
    </location>
</feature>
<evidence type="ECO:0000256" key="13">
    <source>
        <dbReference type="ARBA" id="ARBA00023145"/>
    </source>
</evidence>
<comment type="subcellular location">
    <subcellularLocation>
        <location evidence="2">Cytoplasm</location>
        <location evidence="2">Cytosol</location>
    </subcellularLocation>
    <subcellularLocation>
        <location evidence="1">Nucleus</location>
    </subcellularLocation>
</comment>
<proteinExistence type="inferred from homology"/>
<dbReference type="InterPro" id="IPR033516">
    <property type="entry name" value="CARD8/ASC/NALP1_CARD"/>
</dbReference>
<dbReference type="InterPro" id="IPR029030">
    <property type="entry name" value="Caspase-like_dom_sf"/>
</dbReference>
<evidence type="ECO:0000313" key="25">
    <source>
        <dbReference type="Proteomes" id="UP000694397"/>
    </source>
</evidence>
<feature type="domain" description="CARD" evidence="23">
    <location>
        <begin position="2"/>
        <end position="92"/>
    </location>
</feature>
<dbReference type="InterPro" id="IPR033139">
    <property type="entry name" value="Caspase_cys_AS"/>
</dbReference>
<dbReference type="RefSeq" id="XP_018604055.1">
    <property type="nucleotide sequence ID" value="XM_018748539.2"/>
</dbReference>
<name>A0A8C9REY0_SCLFO</name>
<reference evidence="24" key="2">
    <citation type="submission" date="2025-08" db="UniProtKB">
        <authorList>
            <consortium name="Ensembl"/>
        </authorList>
    </citation>
    <scope>IDENTIFICATION</scope>
</reference>
<dbReference type="InterPro" id="IPR001315">
    <property type="entry name" value="CARD"/>
</dbReference>
<dbReference type="InterPro" id="IPR011029">
    <property type="entry name" value="DEATH-like_dom_sf"/>
</dbReference>
<evidence type="ECO:0000256" key="15">
    <source>
        <dbReference type="ARBA" id="ARBA00023242"/>
    </source>
</evidence>
<dbReference type="Ensembl" id="ENSSFOT00015011853.2">
    <property type="protein sequence ID" value="ENSSFOP00015011702.1"/>
    <property type="gene ID" value="ENSSFOG00015007544.2"/>
</dbReference>